<name>A0A1C3NVB0_9ACTN</name>
<evidence type="ECO:0000313" key="2">
    <source>
        <dbReference type="Proteomes" id="UP000199013"/>
    </source>
</evidence>
<dbReference type="AlphaFoldDB" id="A0A1C3NVB0"/>
<sequence>MNRTEHDYERYGWPSECPCCWTWAAWLIPPDFGAELLVRCSFPAVDIPLITERLIAPGCPTAPRLNPRRTIRG</sequence>
<protein>
    <submittedName>
        <fullName evidence="1">Uncharacterized protein</fullName>
    </submittedName>
</protein>
<organism evidence="1 2">
    <name type="scientific">Candidatus Protofrankia californiensis</name>
    <dbReference type="NCBI Taxonomy" id="1839754"/>
    <lineage>
        <taxon>Bacteria</taxon>
        <taxon>Bacillati</taxon>
        <taxon>Actinomycetota</taxon>
        <taxon>Actinomycetes</taxon>
        <taxon>Frankiales</taxon>
        <taxon>Frankiaceae</taxon>
        <taxon>Protofrankia</taxon>
    </lineage>
</organism>
<proteinExistence type="predicted"/>
<gene>
    <name evidence="1" type="ORF">FDG2_1267</name>
</gene>
<keyword evidence="2" id="KW-1185">Reference proteome</keyword>
<dbReference type="EMBL" id="FLUV01000534">
    <property type="protein sequence ID" value="SBW19353.1"/>
    <property type="molecule type" value="Genomic_DNA"/>
</dbReference>
<dbReference type="Proteomes" id="UP000199013">
    <property type="component" value="Unassembled WGS sequence"/>
</dbReference>
<accession>A0A1C3NVB0</accession>
<reference evidence="2" key="1">
    <citation type="submission" date="2016-02" db="EMBL/GenBank/DDBJ databases">
        <authorList>
            <person name="Wibberg D."/>
        </authorList>
    </citation>
    <scope>NUCLEOTIDE SEQUENCE [LARGE SCALE GENOMIC DNA]</scope>
</reference>
<evidence type="ECO:0000313" key="1">
    <source>
        <dbReference type="EMBL" id="SBW19353.1"/>
    </source>
</evidence>